<dbReference type="InterPro" id="IPR018313">
    <property type="entry name" value="SBP_3_CS"/>
</dbReference>
<evidence type="ECO:0000256" key="2">
    <source>
        <dbReference type="ARBA" id="ARBA00010333"/>
    </source>
</evidence>
<sequence length="334" mass="36336">MCCGKGLAPSSQQFVLSGFSQTSRTWTHLVILITICRLNTIPPLSAPLDSRPPRFLPTERCLRSANKKPAHSGAKMKKLAMFSALALSVLSLSAMAADAQPLRLGIEAGYPPFSMKTPDGKLAGFDVDIGDALCEQMKVKCVWVEQEFDGLIPALKVKKIDAILSSMTITDDRKKNVDFTIKYYHTPARFVMKEGSGIKDPLTELKGKKVGVLRASTHDRFATEVLVPAGINLVRYGSQQEANLDMVAGRLDAMLADSVNLDDGFLKTDAGKGFAFVGPTYDDPKYFGGGAGIAVRKGDQALAEKFNAAITEIRANGTYKKVQDKYFAFDIYGH</sequence>
<evidence type="ECO:0000256" key="3">
    <source>
        <dbReference type="ARBA" id="ARBA00022448"/>
    </source>
</evidence>
<evidence type="ECO:0000259" key="7">
    <source>
        <dbReference type="SMART" id="SM00062"/>
    </source>
</evidence>
<dbReference type="InterPro" id="IPR005768">
    <property type="entry name" value="Lys_Arg_Orn-bd"/>
</dbReference>
<dbReference type="PANTHER" id="PTHR35936:SF17">
    <property type="entry name" value="ARGININE-BINDING EXTRACELLULAR PROTEIN ARTP"/>
    <property type="match status" value="1"/>
</dbReference>
<proteinExistence type="inferred from homology"/>
<evidence type="ECO:0000256" key="4">
    <source>
        <dbReference type="ARBA" id="ARBA00022729"/>
    </source>
</evidence>
<dbReference type="SUPFAM" id="SSF53850">
    <property type="entry name" value="Periplasmic binding protein-like II"/>
    <property type="match status" value="1"/>
</dbReference>
<accession>A0A3M3E756</accession>
<dbReference type="PROSITE" id="PS01039">
    <property type="entry name" value="SBP_BACTERIAL_3"/>
    <property type="match status" value="1"/>
</dbReference>
<dbReference type="STRING" id="47879.AXG94_25360"/>
<dbReference type="EMBL" id="RBOJ01000094">
    <property type="protein sequence ID" value="RMM45494.1"/>
    <property type="molecule type" value="Genomic_DNA"/>
</dbReference>
<keyword evidence="5" id="KW-0574">Periplasm</keyword>
<organism evidence="8 9">
    <name type="scientific">Pseudomonas corrugata</name>
    <dbReference type="NCBI Taxonomy" id="47879"/>
    <lineage>
        <taxon>Bacteria</taxon>
        <taxon>Pseudomonadati</taxon>
        <taxon>Pseudomonadota</taxon>
        <taxon>Gammaproteobacteria</taxon>
        <taxon>Pseudomonadales</taxon>
        <taxon>Pseudomonadaceae</taxon>
        <taxon>Pseudomonas</taxon>
    </lineage>
</organism>
<keyword evidence="4" id="KW-0732">Signal</keyword>
<reference evidence="8 9" key="1">
    <citation type="submission" date="2018-08" db="EMBL/GenBank/DDBJ databases">
        <title>Recombination of ecologically and evolutionarily significant loci maintains genetic cohesion in the Pseudomonas syringae species complex.</title>
        <authorList>
            <person name="Dillon M."/>
            <person name="Thakur S."/>
            <person name="Almeida R.N.D."/>
            <person name="Weir B.S."/>
            <person name="Guttman D.S."/>
        </authorList>
    </citation>
    <scope>NUCLEOTIDE SEQUENCE [LARGE SCALE GENOMIC DNA]</scope>
    <source>
        <strain evidence="8 9">NCPPB2445</strain>
    </source>
</reference>
<dbReference type="Gene3D" id="3.40.190.10">
    <property type="entry name" value="Periplasmic binding protein-like II"/>
    <property type="match status" value="2"/>
</dbReference>
<dbReference type="Proteomes" id="UP000270661">
    <property type="component" value="Unassembled WGS sequence"/>
</dbReference>
<evidence type="ECO:0000313" key="8">
    <source>
        <dbReference type="EMBL" id="RMM45494.1"/>
    </source>
</evidence>
<dbReference type="PANTHER" id="PTHR35936">
    <property type="entry name" value="MEMBRANE-BOUND LYTIC MUREIN TRANSGLYCOSYLASE F"/>
    <property type="match status" value="1"/>
</dbReference>
<dbReference type="SMART" id="SM00062">
    <property type="entry name" value="PBPb"/>
    <property type="match status" value="1"/>
</dbReference>
<evidence type="ECO:0000256" key="5">
    <source>
        <dbReference type="ARBA" id="ARBA00022764"/>
    </source>
</evidence>
<feature type="domain" description="Solute-binding protein family 3/N-terminal" evidence="7">
    <location>
        <begin position="101"/>
        <end position="330"/>
    </location>
</feature>
<dbReference type="GO" id="GO:0030288">
    <property type="term" value="C:outer membrane-bounded periplasmic space"/>
    <property type="evidence" value="ECO:0007669"/>
    <property type="project" value="InterPro"/>
</dbReference>
<evidence type="ECO:0000313" key="9">
    <source>
        <dbReference type="Proteomes" id="UP000270661"/>
    </source>
</evidence>
<keyword evidence="9" id="KW-1185">Reference proteome</keyword>
<comment type="caution">
    <text evidence="8">The sequence shown here is derived from an EMBL/GenBank/DDBJ whole genome shotgun (WGS) entry which is preliminary data.</text>
</comment>
<name>A0A3M3E756_9PSED</name>
<comment type="subcellular location">
    <subcellularLocation>
        <location evidence="1">Periplasm</location>
    </subcellularLocation>
</comment>
<gene>
    <name evidence="8" type="ORF">ALQ77_04847</name>
</gene>
<dbReference type="CDD" id="cd13703">
    <property type="entry name" value="PBP2_HisJ_LAO"/>
    <property type="match status" value="1"/>
</dbReference>
<dbReference type="Pfam" id="PF00497">
    <property type="entry name" value="SBP_bac_3"/>
    <property type="match status" value="1"/>
</dbReference>
<evidence type="ECO:0000256" key="1">
    <source>
        <dbReference type="ARBA" id="ARBA00004418"/>
    </source>
</evidence>
<keyword evidence="3" id="KW-0813">Transport</keyword>
<dbReference type="InterPro" id="IPR001638">
    <property type="entry name" value="Solute-binding_3/MltF_N"/>
</dbReference>
<comment type="similarity">
    <text evidence="2 6">Belongs to the bacterial solute-binding protein 3 family.</text>
</comment>
<evidence type="ECO:0000256" key="6">
    <source>
        <dbReference type="RuleBase" id="RU003744"/>
    </source>
</evidence>
<dbReference type="AlphaFoldDB" id="A0A3M3E756"/>
<dbReference type="NCBIfam" id="TIGR01096">
    <property type="entry name" value="3A0103s03R"/>
    <property type="match status" value="1"/>
</dbReference>
<protein>
    <recommendedName>
        <fullName evidence="7">Solute-binding protein family 3/N-terminal domain-containing protein</fullName>
    </recommendedName>
</protein>